<evidence type="ECO:0000256" key="16">
    <source>
        <dbReference type="ARBA" id="ARBA00023172"/>
    </source>
</evidence>
<keyword evidence="16" id="KW-0233">DNA recombination</keyword>
<gene>
    <name evidence="20" type="ORF">Prudu_000428</name>
</gene>
<evidence type="ECO:0000256" key="8">
    <source>
        <dbReference type="ARBA" id="ARBA00022759"/>
    </source>
</evidence>
<keyword evidence="12" id="KW-0229">DNA integration</keyword>
<dbReference type="EMBL" id="AP019297">
    <property type="protein sequence ID" value="BBG92635.1"/>
    <property type="molecule type" value="Genomic_DNA"/>
</dbReference>
<dbReference type="InterPro" id="IPR001878">
    <property type="entry name" value="Znf_CCHC"/>
</dbReference>
<feature type="non-terminal residue" evidence="20">
    <location>
        <position position="1166"/>
    </location>
</feature>
<keyword evidence="3" id="KW-0645">Protease</keyword>
<sequence>MSKPFELKAFELKAFELNALELNALVQKLLSRSSTSELRTPVFNGENYEFWSIRMKTILKSHGLWDLDAEKSTMAQLLMKDARALGLIQSAVSDQLFPRIVNEETSKGAWDILKLEFRGDKQDLEILEVQEVVASLKSFELRLDRHTENSTERAFASLNIEEKNPKSGSFSGDQKSQKNWKTSEGKKIACKHCDKLHYGKCWFEGKPKCHGCGKFGHMIRECNGNKNAHKVNYANQVEETGTLFYMCNAATDVKKNHSWYIDSGCSNHMTGNEGLLVDIQRNLNSKVKMGTGEVVPVAGKGTLVIKTKLGKKHIQEVMLVPGLEENLLSVGQMMEHGYYLVFGGNMTWHKRLGHLNERSLKLLENQGMVHGLPHLEQVSVVCEGCMLGKQHRDSFPLESTWRASHPLELVHTDICGPMKTDSISGNKYFLLFTDDCTRMSWVYFIRNKSSALECFRKFKAMTELQSGYKIKGLRSDRGWHSKAINSGILPQQNGVAERKNRTVVEMAKSMLHEKTLNKVTPFEAYTGRKPGIAHLKIFGSPCHVLIPSALRHKLEENSHKCILVGYGLCEKGYRIFDPSSRKVILSRDVHFDEDGLWKWENEQKGEIAVSMPAENQNCEPSLDLDTPLQMDAGTTVQDEPSQDLDASTQMGENTILQEERISGSSQAIDHTPKKWRSVNEIMAQCNICIVEPESFEDANLDESWRNAMKAELEMIEKNNTWTLVDRPFGKPIIGVKWVYKTKLNLDGSVQKNKARLVAKGYSQKPGIDYNETFAPVARLDTIRTLIALAAQKEWNLYQLDVKSAFLNGVLKEEVYVEQPQGFVKDNEEIRVYKLNKALYGLKQAQEPGFKKSPSEATLYVKTSDTSGILIVSLYVDDIVYTGSCVKLLEEFKNDMMKHYEMTDLGLLYHFLGMGVVQTNKHTFLHQKKYAMKVIEKFGLKDCKSVVTPLVASERLCKEDGSEAANENEYRQIVGSLLYLTATRPDIIKHMGTAKRVLRYIQGTLDFGIEFIKGKSATLIGYCDSDWAGSEDDRRSTSGYAFTLGSGMFSWASIKQNTAEYVSAAEATSQAKWLRFVLEDFGEEQVEGTPILCDNTSAIAMAKNPVFHQKTRHISRKFHFIREAIQAKEIELIYCKTEDQIADILTKALSKDRFVYLRDLLGVKSAK</sequence>
<evidence type="ECO:0000256" key="1">
    <source>
        <dbReference type="ARBA" id="ARBA00002180"/>
    </source>
</evidence>
<keyword evidence="4" id="KW-0540">Nuclease</keyword>
<proteinExistence type="predicted"/>
<dbReference type="GO" id="GO:0015074">
    <property type="term" value="P:DNA integration"/>
    <property type="evidence" value="ECO:0007669"/>
    <property type="project" value="UniProtKB-KW"/>
</dbReference>
<evidence type="ECO:0000256" key="2">
    <source>
        <dbReference type="ARBA" id="ARBA00022612"/>
    </source>
</evidence>
<dbReference type="Pfam" id="PF13976">
    <property type="entry name" value="gag_pre-integrs"/>
    <property type="match status" value="1"/>
</dbReference>
<dbReference type="InterPro" id="IPR012337">
    <property type="entry name" value="RNaseH-like_sf"/>
</dbReference>
<dbReference type="GO" id="GO:0003887">
    <property type="term" value="F:DNA-directed DNA polymerase activity"/>
    <property type="evidence" value="ECO:0007669"/>
    <property type="project" value="UniProtKB-KW"/>
</dbReference>
<evidence type="ECO:0000313" key="20">
    <source>
        <dbReference type="EMBL" id="BBG92635.1"/>
    </source>
</evidence>
<keyword evidence="18" id="KW-0863">Zinc-finger</keyword>
<name>A0A4Y1QL68_PRUDU</name>
<evidence type="ECO:0000256" key="11">
    <source>
        <dbReference type="ARBA" id="ARBA00022842"/>
    </source>
</evidence>
<keyword evidence="6" id="KW-0547">Nucleotide-binding</keyword>
<keyword evidence="14" id="KW-0239">DNA-directed DNA polymerase</keyword>
<organism evidence="20">
    <name type="scientific">Prunus dulcis</name>
    <name type="common">Almond</name>
    <name type="synonym">Amygdalus dulcis</name>
    <dbReference type="NCBI Taxonomy" id="3755"/>
    <lineage>
        <taxon>Eukaryota</taxon>
        <taxon>Viridiplantae</taxon>
        <taxon>Streptophyta</taxon>
        <taxon>Embryophyta</taxon>
        <taxon>Tracheophyta</taxon>
        <taxon>Spermatophyta</taxon>
        <taxon>Magnoliopsida</taxon>
        <taxon>eudicotyledons</taxon>
        <taxon>Gunneridae</taxon>
        <taxon>Pentapetalae</taxon>
        <taxon>rosids</taxon>
        <taxon>fabids</taxon>
        <taxon>Rosales</taxon>
        <taxon>Rosaceae</taxon>
        <taxon>Amygdaloideae</taxon>
        <taxon>Amygdaleae</taxon>
        <taxon>Prunus</taxon>
    </lineage>
</organism>
<dbReference type="Pfam" id="PF13961">
    <property type="entry name" value="DUF4219"/>
    <property type="match status" value="1"/>
</dbReference>
<dbReference type="InterPro" id="IPR054722">
    <property type="entry name" value="PolX-like_BBD"/>
</dbReference>
<keyword evidence="10" id="KW-0067">ATP-binding</keyword>
<keyword evidence="11" id="KW-0460">Magnesium</keyword>
<dbReference type="InterPro" id="IPR057670">
    <property type="entry name" value="SH3_retrovirus"/>
</dbReference>
<dbReference type="GO" id="GO:0006508">
    <property type="term" value="P:proteolysis"/>
    <property type="evidence" value="ECO:0007669"/>
    <property type="project" value="UniProtKB-KW"/>
</dbReference>
<dbReference type="PANTHER" id="PTHR42648">
    <property type="entry name" value="TRANSPOSASE, PUTATIVE-RELATED"/>
    <property type="match status" value="1"/>
</dbReference>
<dbReference type="GO" id="GO:0004519">
    <property type="term" value="F:endonuclease activity"/>
    <property type="evidence" value="ECO:0007669"/>
    <property type="project" value="UniProtKB-KW"/>
</dbReference>
<keyword evidence="2" id="KW-1188">Viral release from host cell</keyword>
<keyword evidence="7" id="KW-0064">Aspartyl protease</keyword>
<keyword evidence="14" id="KW-0548">Nucleotidyltransferase</keyword>
<dbReference type="GO" id="GO:0003676">
    <property type="term" value="F:nucleic acid binding"/>
    <property type="evidence" value="ECO:0007669"/>
    <property type="project" value="InterPro"/>
</dbReference>
<feature type="domain" description="CCHC-type" evidence="19">
    <location>
        <begin position="208"/>
        <end position="222"/>
    </location>
</feature>
<dbReference type="PROSITE" id="PS50158">
    <property type="entry name" value="ZF_CCHC"/>
    <property type="match status" value="1"/>
</dbReference>
<evidence type="ECO:0000256" key="10">
    <source>
        <dbReference type="ARBA" id="ARBA00022840"/>
    </source>
</evidence>
<dbReference type="Pfam" id="PF25597">
    <property type="entry name" value="SH3_retrovirus"/>
    <property type="match status" value="1"/>
</dbReference>
<evidence type="ECO:0000256" key="13">
    <source>
        <dbReference type="ARBA" id="ARBA00022918"/>
    </source>
</evidence>
<evidence type="ECO:0000256" key="4">
    <source>
        <dbReference type="ARBA" id="ARBA00022722"/>
    </source>
</evidence>
<keyword evidence="18" id="KW-0862">Zinc</keyword>
<evidence type="ECO:0000256" key="3">
    <source>
        <dbReference type="ARBA" id="ARBA00022670"/>
    </source>
</evidence>
<keyword evidence="13" id="KW-0695">RNA-directed DNA polymerase</keyword>
<keyword evidence="9" id="KW-0378">Hydrolase</keyword>
<dbReference type="InterPro" id="IPR013103">
    <property type="entry name" value="RVT_2"/>
</dbReference>
<keyword evidence="5" id="KW-0479">Metal-binding</keyword>
<dbReference type="GO" id="GO:0003964">
    <property type="term" value="F:RNA-directed DNA polymerase activity"/>
    <property type="evidence" value="ECO:0007669"/>
    <property type="project" value="UniProtKB-KW"/>
</dbReference>
<dbReference type="Pfam" id="PF22936">
    <property type="entry name" value="Pol_BBD"/>
    <property type="match status" value="1"/>
</dbReference>
<dbReference type="Gene3D" id="3.30.420.10">
    <property type="entry name" value="Ribonuclease H-like superfamily/Ribonuclease H"/>
    <property type="match status" value="1"/>
</dbReference>
<dbReference type="CDD" id="cd09272">
    <property type="entry name" value="RNase_HI_RT_Ty1"/>
    <property type="match status" value="1"/>
</dbReference>
<dbReference type="InterPro" id="IPR025724">
    <property type="entry name" value="GAG-pre-integrase_dom"/>
</dbReference>
<dbReference type="PANTHER" id="PTHR42648:SF11">
    <property type="entry name" value="TRANSPOSON TY4-P GAG-POL POLYPROTEIN"/>
    <property type="match status" value="1"/>
</dbReference>
<accession>A0A4Y1QL68</accession>
<reference evidence="20" key="1">
    <citation type="journal article" date="2019" name="Science">
        <title>Mutation of a bHLH transcription factor allowed almond domestication.</title>
        <authorList>
            <person name="Sanchez-Perez R."/>
            <person name="Pavan S."/>
            <person name="Mazzeo R."/>
            <person name="Moldovan C."/>
            <person name="Aiese Cigliano R."/>
            <person name="Del Cueto J."/>
            <person name="Ricciardi F."/>
            <person name="Lotti C."/>
            <person name="Ricciardi L."/>
            <person name="Dicenta F."/>
            <person name="Lopez-Marques R.L."/>
            <person name="Lindberg Moller B."/>
        </authorList>
    </citation>
    <scope>NUCLEOTIDE SEQUENCE</scope>
</reference>
<evidence type="ECO:0000256" key="5">
    <source>
        <dbReference type="ARBA" id="ARBA00022723"/>
    </source>
</evidence>
<dbReference type="Pfam" id="PF07727">
    <property type="entry name" value="RVT_2"/>
    <property type="match status" value="1"/>
</dbReference>
<evidence type="ECO:0000256" key="15">
    <source>
        <dbReference type="ARBA" id="ARBA00023113"/>
    </source>
</evidence>
<dbReference type="SUPFAM" id="SSF56672">
    <property type="entry name" value="DNA/RNA polymerases"/>
    <property type="match status" value="1"/>
</dbReference>
<evidence type="ECO:0000256" key="9">
    <source>
        <dbReference type="ARBA" id="ARBA00022801"/>
    </source>
</evidence>
<dbReference type="SUPFAM" id="SSF53098">
    <property type="entry name" value="Ribonuclease H-like"/>
    <property type="match status" value="1"/>
</dbReference>
<dbReference type="InterPro" id="IPR036397">
    <property type="entry name" value="RNaseH_sf"/>
</dbReference>
<dbReference type="InterPro" id="IPR025314">
    <property type="entry name" value="DUF4219"/>
</dbReference>
<keyword evidence="17" id="KW-0511">Multifunctional enzyme</keyword>
<evidence type="ECO:0000256" key="18">
    <source>
        <dbReference type="PROSITE-ProRule" id="PRU00047"/>
    </source>
</evidence>
<dbReference type="GO" id="GO:0006310">
    <property type="term" value="P:DNA recombination"/>
    <property type="evidence" value="ECO:0007669"/>
    <property type="project" value="UniProtKB-KW"/>
</dbReference>
<keyword evidence="8" id="KW-0255">Endonuclease</keyword>
<evidence type="ECO:0000256" key="6">
    <source>
        <dbReference type="ARBA" id="ARBA00022741"/>
    </source>
</evidence>
<evidence type="ECO:0000256" key="12">
    <source>
        <dbReference type="ARBA" id="ARBA00022908"/>
    </source>
</evidence>
<evidence type="ECO:0000256" key="17">
    <source>
        <dbReference type="ARBA" id="ARBA00023268"/>
    </source>
</evidence>
<evidence type="ECO:0000256" key="14">
    <source>
        <dbReference type="ARBA" id="ARBA00022932"/>
    </source>
</evidence>
<keyword evidence="15" id="KW-0917">Virion maturation</keyword>
<dbReference type="GO" id="GO:0005524">
    <property type="term" value="F:ATP binding"/>
    <property type="evidence" value="ECO:0007669"/>
    <property type="project" value="UniProtKB-KW"/>
</dbReference>
<dbReference type="GO" id="GO:0004190">
    <property type="term" value="F:aspartic-type endopeptidase activity"/>
    <property type="evidence" value="ECO:0007669"/>
    <property type="project" value="UniProtKB-KW"/>
</dbReference>
<protein>
    <recommendedName>
        <fullName evidence="19">CCHC-type domain-containing protein</fullName>
    </recommendedName>
</protein>
<keyword evidence="14" id="KW-0808">Transferase</keyword>
<dbReference type="InterPro" id="IPR039537">
    <property type="entry name" value="Retrotran_Ty1/copia-like"/>
</dbReference>
<evidence type="ECO:0000256" key="7">
    <source>
        <dbReference type="ARBA" id="ARBA00022750"/>
    </source>
</evidence>
<dbReference type="InterPro" id="IPR043502">
    <property type="entry name" value="DNA/RNA_pol_sf"/>
</dbReference>
<evidence type="ECO:0000259" key="19">
    <source>
        <dbReference type="PROSITE" id="PS50158"/>
    </source>
</evidence>
<dbReference type="AlphaFoldDB" id="A0A4Y1QL68"/>
<dbReference type="GO" id="GO:0008270">
    <property type="term" value="F:zinc ion binding"/>
    <property type="evidence" value="ECO:0007669"/>
    <property type="project" value="UniProtKB-KW"/>
</dbReference>
<comment type="function">
    <text evidence="1">The aspartyl protease (PR) mediates the proteolytic cleavages of the Gag and Gag-Pol polyproteins after assembly of the VLP.</text>
</comment>